<dbReference type="Proteomes" id="UP000240542">
    <property type="component" value="Unassembled WGS sequence"/>
</dbReference>
<dbReference type="InterPro" id="IPR012495">
    <property type="entry name" value="TadE-like_dom"/>
</dbReference>
<dbReference type="EMBL" id="PYGA01000024">
    <property type="protein sequence ID" value="PSK89940.1"/>
    <property type="molecule type" value="Genomic_DNA"/>
</dbReference>
<proteinExistence type="predicted"/>
<comment type="caution">
    <text evidence="2">The sequence shown here is derived from an EMBL/GenBank/DDBJ whole genome shotgun (WGS) entry which is preliminary data.</text>
</comment>
<protein>
    <submittedName>
        <fullName evidence="2">TadE-like protein</fullName>
    </submittedName>
</protein>
<gene>
    <name evidence="2" type="ORF">CLV63_12444</name>
</gene>
<dbReference type="RefSeq" id="WP_245929075.1">
    <property type="nucleotide sequence ID" value="NZ_PYGA01000024.1"/>
</dbReference>
<evidence type="ECO:0000259" key="1">
    <source>
        <dbReference type="Pfam" id="PF07811"/>
    </source>
</evidence>
<organism evidence="2 3">
    <name type="scientific">Murinocardiopsis flavida</name>
    <dbReference type="NCBI Taxonomy" id="645275"/>
    <lineage>
        <taxon>Bacteria</taxon>
        <taxon>Bacillati</taxon>
        <taxon>Actinomycetota</taxon>
        <taxon>Actinomycetes</taxon>
        <taxon>Streptosporangiales</taxon>
        <taxon>Nocardiopsidaceae</taxon>
        <taxon>Murinocardiopsis</taxon>
    </lineage>
</organism>
<accession>A0A2P8CY89</accession>
<sequence length="129" mass="13611">MASCRSRRRDDRGSTELAIATPLLLLLVMLVVQTALWAHAGHVAETIAHHGLAAARAVDTTETEGNTTAEQVADQLAGDLVTDLDITVERSATTARITVTARVPSVIPGMSWPVAHDKSAPVERIAGVP</sequence>
<evidence type="ECO:0000313" key="3">
    <source>
        <dbReference type="Proteomes" id="UP000240542"/>
    </source>
</evidence>
<evidence type="ECO:0000313" key="2">
    <source>
        <dbReference type="EMBL" id="PSK89940.1"/>
    </source>
</evidence>
<name>A0A2P8CY89_9ACTN</name>
<keyword evidence="3" id="KW-1185">Reference proteome</keyword>
<dbReference type="Pfam" id="PF07811">
    <property type="entry name" value="TadE"/>
    <property type="match status" value="1"/>
</dbReference>
<feature type="domain" description="TadE-like" evidence="1">
    <location>
        <begin position="15"/>
        <end position="49"/>
    </location>
</feature>
<reference evidence="2 3" key="1">
    <citation type="submission" date="2018-03" db="EMBL/GenBank/DDBJ databases">
        <title>Genomic Encyclopedia of Archaeal and Bacterial Type Strains, Phase II (KMG-II): from individual species to whole genera.</title>
        <authorList>
            <person name="Goeker M."/>
        </authorList>
    </citation>
    <scope>NUCLEOTIDE SEQUENCE [LARGE SCALE GENOMIC DNA]</scope>
    <source>
        <strain evidence="2 3">DSM 45312</strain>
    </source>
</reference>
<dbReference type="AlphaFoldDB" id="A0A2P8CY89"/>